<evidence type="ECO:0000313" key="3">
    <source>
        <dbReference type="RefSeq" id="XP_030980449.1"/>
    </source>
</evidence>
<dbReference type="AlphaFoldDB" id="A0A6P8B075"/>
<keyword evidence="1" id="KW-0732">Signal</keyword>
<gene>
    <name evidence="3" type="ORF">PgNI_11083</name>
</gene>
<proteinExistence type="predicted"/>
<dbReference type="GeneID" id="41965962"/>
<dbReference type="Proteomes" id="UP000515153">
    <property type="component" value="Chromosome VII"/>
</dbReference>
<reference evidence="3" key="2">
    <citation type="submission" date="2019-10" db="EMBL/GenBank/DDBJ databases">
        <authorList>
            <consortium name="NCBI Genome Project"/>
        </authorList>
    </citation>
    <scope>NUCLEOTIDE SEQUENCE</scope>
    <source>
        <strain evidence="3">NI907</strain>
    </source>
</reference>
<reference evidence="3" key="3">
    <citation type="submission" date="2025-08" db="UniProtKB">
        <authorList>
            <consortium name="RefSeq"/>
        </authorList>
    </citation>
    <scope>IDENTIFICATION</scope>
    <source>
        <strain evidence="3">NI907</strain>
    </source>
</reference>
<keyword evidence="2" id="KW-1185">Reference proteome</keyword>
<evidence type="ECO:0000313" key="2">
    <source>
        <dbReference type="Proteomes" id="UP000515153"/>
    </source>
</evidence>
<feature type="signal peptide" evidence="1">
    <location>
        <begin position="1"/>
        <end position="22"/>
    </location>
</feature>
<sequence>MRLPILKFAIAALLVCSDTVLAKITPAQVRAEIGGLEKKMNLMGYAAADAAPTAPFPEPGKGKYEWFFKLFEELIKAGNASNLSMKDMSPVTASADASTIFQAFEEFYRTYARLLGQLDLNADVRGATSHGENMVFCLTRYKTIIETMTKTLSKADESHAADMKKHAEKISPIFERVIDGFTHRRPTVPKIGKV</sequence>
<dbReference type="RefSeq" id="XP_030980449.1">
    <property type="nucleotide sequence ID" value="XM_031131057.1"/>
</dbReference>
<feature type="chain" id="PRO_5027580707" evidence="1">
    <location>
        <begin position="23"/>
        <end position="194"/>
    </location>
</feature>
<dbReference type="KEGG" id="pgri:PgNI_11083"/>
<accession>A0A6P8B075</accession>
<reference evidence="2 3" key="1">
    <citation type="journal article" date="2019" name="Mol. Biol. Evol.">
        <title>Blast fungal genomes show frequent chromosomal changes, gene gains and losses, and effector gene turnover.</title>
        <authorList>
            <person name="Gomez Luciano L.B."/>
            <person name="Jason Tsai I."/>
            <person name="Chuma I."/>
            <person name="Tosa Y."/>
            <person name="Chen Y.H."/>
            <person name="Li J.Y."/>
            <person name="Li M.Y."/>
            <person name="Jade Lu M.Y."/>
            <person name="Nakayashiki H."/>
            <person name="Li W.H."/>
        </authorList>
    </citation>
    <scope>NUCLEOTIDE SEQUENCE [LARGE SCALE GENOMIC DNA]</scope>
    <source>
        <strain evidence="2 3">NI907</strain>
    </source>
</reference>
<name>A0A6P8B075_PYRGI</name>
<protein>
    <submittedName>
        <fullName evidence="3">Uncharacterized protein</fullName>
    </submittedName>
</protein>
<organism evidence="2 3">
    <name type="scientific">Pyricularia grisea</name>
    <name type="common">Crabgrass-specific blast fungus</name>
    <name type="synonym">Magnaporthe grisea</name>
    <dbReference type="NCBI Taxonomy" id="148305"/>
    <lineage>
        <taxon>Eukaryota</taxon>
        <taxon>Fungi</taxon>
        <taxon>Dikarya</taxon>
        <taxon>Ascomycota</taxon>
        <taxon>Pezizomycotina</taxon>
        <taxon>Sordariomycetes</taxon>
        <taxon>Sordariomycetidae</taxon>
        <taxon>Magnaporthales</taxon>
        <taxon>Pyriculariaceae</taxon>
        <taxon>Pyricularia</taxon>
    </lineage>
</organism>
<evidence type="ECO:0000256" key="1">
    <source>
        <dbReference type="SAM" id="SignalP"/>
    </source>
</evidence>